<accession>A0A645EG54</accession>
<sequence length="189" mass="20771">MKIPVYFNGMAENAKSALFNLNTEIVNFESANPDVYVDFSNNTGKAVIVADGYFMPNAPVAYLTVAKDVNNITASNVRFDGNDASDVMFKLNTNTAIINELLNQNTPNPVANYTTFEVTIPEAGNYTFAIYDLNGNVVKTIANDNFDAKTISFTWDATNNNNNKVAEGTYVYRLIGEKTSVSKKLVVAY</sequence>
<protein>
    <recommendedName>
        <fullName evidence="1">FlgD/Vpr Ig-like domain-containing protein</fullName>
    </recommendedName>
</protein>
<dbReference type="AlphaFoldDB" id="A0A645EG54"/>
<dbReference type="InterPro" id="IPR025965">
    <property type="entry name" value="FlgD/Vpr_Ig-like"/>
</dbReference>
<comment type="caution">
    <text evidence="2">The sequence shown here is derived from an EMBL/GenBank/DDBJ whole genome shotgun (WGS) entry which is preliminary data.</text>
</comment>
<dbReference type="Pfam" id="PF13860">
    <property type="entry name" value="FlgD_ig"/>
    <property type="match status" value="1"/>
</dbReference>
<evidence type="ECO:0000313" key="2">
    <source>
        <dbReference type="EMBL" id="MPN01015.1"/>
    </source>
</evidence>
<feature type="domain" description="FlgD/Vpr Ig-like" evidence="1">
    <location>
        <begin position="115"/>
        <end position="173"/>
    </location>
</feature>
<dbReference type="EMBL" id="VSSQ01047040">
    <property type="protein sequence ID" value="MPN01015.1"/>
    <property type="molecule type" value="Genomic_DNA"/>
</dbReference>
<dbReference type="Gene3D" id="2.60.40.4070">
    <property type="match status" value="1"/>
</dbReference>
<reference evidence="2" key="1">
    <citation type="submission" date="2019-08" db="EMBL/GenBank/DDBJ databases">
        <authorList>
            <person name="Kucharzyk K."/>
            <person name="Murdoch R.W."/>
            <person name="Higgins S."/>
            <person name="Loffler F."/>
        </authorList>
    </citation>
    <scope>NUCLEOTIDE SEQUENCE</scope>
</reference>
<evidence type="ECO:0000259" key="1">
    <source>
        <dbReference type="Pfam" id="PF13860"/>
    </source>
</evidence>
<dbReference type="NCBIfam" id="TIGR04183">
    <property type="entry name" value="Por_Secre_tail"/>
    <property type="match status" value="1"/>
</dbReference>
<organism evidence="2">
    <name type="scientific">bioreactor metagenome</name>
    <dbReference type="NCBI Taxonomy" id="1076179"/>
    <lineage>
        <taxon>unclassified sequences</taxon>
        <taxon>metagenomes</taxon>
        <taxon>ecological metagenomes</taxon>
    </lineage>
</organism>
<name>A0A645EG54_9ZZZZ</name>
<gene>
    <name evidence="2" type="ORF">SDC9_148214</name>
</gene>
<proteinExistence type="predicted"/>
<dbReference type="InterPro" id="IPR026444">
    <property type="entry name" value="Secre_tail"/>
</dbReference>